<dbReference type="EMBL" id="KQ947404">
    <property type="protein sequence ID" value="KUJ24636.1"/>
    <property type="molecule type" value="Genomic_DNA"/>
</dbReference>
<evidence type="ECO:0000256" key="1">
    <source>
        <dbReference type="ARBA" id="ARBA00022723"/>
    </source>
</evidence>
<dbReference type="GO" id="GO:0008270">
    <property type="term" value="F:zinc ion binding"/>
    <property type="evidence" value="ECO:0007669"/>
    <property type="project" value="InterPro"/>
</dbReference>
<accession>A0A194XWV8</accession>
<evidence type="ECO:0000256" key="5">
    <source>
        <dbReference type="SAM" id="MobiDB-lite"/>
    </source>
</evidence>
<dbReference type="InterPro" id="IPR007219">
    <property type="entry name" value="XnlR_reg_dom"/>
</dbReference>
<dbReference type="AlphaFoldDB" id="A0A194XWV8"/>
<dbReference type="Pfam" id="PF04082">
    <property type="entry name" value="Fungal_trans"/>
    <property type="match status" value="1"/>
</dbReference>
<dbReference type="PANTHER" id="PTHR47424:SF5">
    <property type="entry name" value="ZN(II)2CYS6 TRANSCRIPTION FACTOR (EUROFUNG)"/>
    <property type="match status" value="1"/>
</dbReference>
<evidence type="ECO:0000256" key="4">
    <source>
        <dbReference type="ARBA" id="ARBA00023242"/>
    </source>
</evidence>
<dbReference type="RefSeq" id="XP_018078991.1">
    <property type="nucleotide sequence ID" value="XM_018208580.1"/>
</dbReference>
<evidence type="ECO:0000256" key="2">
    <source>
        <dbReference type="ARBA" id="ARBA00023015"/>
    </source>
</evidence>
<dbReference type="Pfam" id="PF00172">
    <property type="entry name" value="Zn_clus"/>
    <property type="match status" value="1"/>
</dbReference>
<dbReference type="OrthoDB" id="3362851at2759"/>
<evidence type="ECO:0000256" key="3">
    <source>
        <dbReference type="ARBA" id="ARBA00023163"/>
    </source>
</evidence>
<dbReference type="PROSITE" id="PS50048">
    <property type="entry name" value="ZN2_CY6_FUNGAL_2"/>
    <property type="match status" value="1"/>
</dbReference>
<keyword evidence="3" id="KW-0804">Transcription</keyword>
<dbReference type="CDD" id="cd00067">
    <property type="entry name" value="GAL4"/>
    <property type="match status" value="1"/>
</dbReference>
<sequence length="612" mass="69425">SRRTTVARACVLCQRRKVKCNGLHPCYNCCASKQECIYSERRRRTNTTDRRRSGTGTLLQDYQIVFNRLLGQVPVKSLVDLPRESLVDLIVSDGTSVQRLSSVSPHGLPRPDPSPVSSSAETEAAHRLEALEERPPDGFEWDESSDQLWEIVVDDVNGLGLAPNKKASFLGLASISVAVKVLLKALPSPVVQDLTSTNGKNRDHGWFDSSPAAGQFAKSQDVSYREGQRLIDAYFTHVHVFVPMIQEQSFRATYLANERKDSPWLALLHMVFAMGSIASSTSDCDQDIYYYQRARQHLGLESLGSGHMETLQALTLMGGLYLHYRNRPNLASALLGAALRIACSLGLHREFPSPSDTSRGIDREINRRTWWSIHILDSWGSTTLGRPQTSDENRVEIPKNMMDDRFGDAPPTQPTICSPLIHSIEFCKILSRIQRRLQMCSFLAFKEISILDQMLVSWFESLPSFMKPPNPCPPELHDVRTVLSWRYLNMRIILHRAVILDTTERHLSFFNLGVEEQEAVKKCRDLAAESIYSISTEWRPTKMSGWNAVWFLFQAVLIPLMALAVESEEHEDYHKWQEQVVLVIQLCGEMDRWSLVGRKTQHAVQRLYNASK</sequence>
<keyword evidence="4" id="KW-0539">Nucleus</keyword>
<feature type="region of interest" description="Disordered" evidence="5">
    <location>
        <begin position="100"/>
        <end position="125"/>
    </location>
</feature>
<dbReference type="InterPro" id="IPR001138">
    <property type="entry name" value="Zn2Cys6_DnaBD"/>
</dbReference>
<dbReference type="SUPFAM" id="SSF57701">
    <property type="entry name" value="Zn2/Cys6 DNA-binding domain"/>
    <property type="match status" value="1"/>
</dbReference>
<protein>
    <recommendedName>
        <fullName evidence="6">Zn(2)-C6 fungal-type domain-containing protein</fullName>
    </recommendedName>
</protein>
<dbReference type="InterPro" id="IPR036864">
    <property type="entry name" value="Zn2-C6_fun-type_DNA-bd_sf"/>
</dbReference>
<dbReference type="SMART" id="SM00066">
    <property type="entry name" value="GAL4"/>
    <property type="match status" value="1"/>
</dbReference>
<reference evidence="7 8" key="1">
    <citation type="submission" date="2015-10" db="EMBL/GenBank/DDBJ databases">
        <title>Full genome of DAOMC 229536 Phialocephala scopiformis, a fungal endophyte of spruce producing the potent anti-insectan compound rugulosin.</title>
        <authorList>
            <consortium name="DOE Joint Genome Institute"/>
            <person name="Walker A.K."/>
            <person name="Frasz S.L."/>
            <person name="Seifert K.A."/>
            <person name="Miller J.D."/>
            <person name="Mondo S.J."/>
            <person name="Labutti K."/>
            <person name="Lipzen A."/>
            <person name="Dockter R."/>
            <person name="Kennedy M."/>
            <person name="Grigoriev I.V."/>
            <person name="Spatafora J.W."/>
        </authorList>
    </citation>
    <scope>NUCLEOTIDE SEQUENCE [LARGE SCALE GENOMIC DNA]</scope>
    <source>
        <strain evidence="7 8">CBS 120377</strain>
    </source>
</reference>
<feature type="domain" description="Zn(2)-C6 fungal-type" evidence="6">
    <location>
        <begin position="9"/>
        <end position="38"/>
    </location>
</feature>
<dbReference type="CDD" id="cd12148">
    <property type="entry name" value="fungal_TF_MHR"/>
    <property type="match status" value="1"/>
</dbReference>
<organism evidence="7 8">
    <name type="scientific">Mollisia scopiformis</name>
    <name type="common">Conifer needle endophyte fungus</name>
    <name type="synonym">Phialocephala scopiformis</name>
    <dbReference type="NCBI Taxonomy" id="149040"/>
    <lineage>
        <taxon>Eukaryota</taxon>
        <taxon>Fungi</taxon>
        <taxon>Dikarya</taxon>
        <taxon>Ascomycota</taxon>
        <taxon>Pezizomycotina</taxon>
        <taxon>Leotiomycetes</taxon>
        <taxon>Helotiales</taxon>
        <taxon>Mollisiaceae</taxon>
        <taxon>Mollisia</taxon>
    </lineage>
</organism>
<dbReference type="InterPro" id="IPR051127">
    <property type="entry name" value="Fungal_SecMet_Regulators"/>
</dbReference>
<evidence type="ECO:0000313" key="8">
    <source>
        <dbReference type="Proteomes" id="UP000070700"/>
    </source>
</evidence>
<feature type="non-terminal residue" evidence="7">
    <location>
        <position position="1"/>
    </location>
</feature>
<dbReference type="GO" id="GO:0005634">
    <property type="term" value="C:nucleus"/>
    <property type="evidence" value="ECO:0007669"/>
    <property type="project" value="TreeGrafter"/>
</dbReference>
<keyword evidence="2" id="KW-0805">Transcription regulation</keyword>
<dbReference type="GeneID" id="28818306"/>
<dbReference type="InParanoid" id="A0A194XWV8"/>
<gene>
    <name evidence="7" type="ORF">LY89DRAFT_569843</name>
</gene>
<proteinExistence type="predicted"/>
<keyword evidence="1" id="KW-0479">Metal-binding</keyword>
<feature type="non-terminal residue" evidence="7">
    <location>
        <position position="612"/>
    </location>
</feature>
<dbReference type="Gene3D" id="4.10.240.10">
    <property type="entry name" value="Zn(2)-C6 fungal-type DNA-binding domain"/>
    <property type="match status" value="1"/>
</dbReference>
<name>A0A194XWV8_MOLSC</name>
<dbReference type="KEGG" id="psco:LY89DRAFT_569843"/>
<evidence type="ECO:0000313" key="7">
    <source>
        <dbReference type="EMBL" id="KUJ24636.1"/>
    </source>
</evidence>
<dbReference type="GO" id="GO:0000978">
    <property type="term" value="F:RNA polymerase II cis-regulatory region sequence-specific DNA binding"/>
    <property type="evidence" value="ECO:0007669"/>
    <property type="project" value="TreeGrafter"/>
</dbReference>
<keyword evidence="8" id="KW-1185">Reference proteome</keyword>
<dbReference type="GO" id="GO:0000981">
    <property type="term" value="F:DNA-binding transcription factor activity, RNA polymerase II-specific"/>
    <property type="evidence" value="ECO:0007669"/>
    <property type="project" value="InterPro"/>
</dbReference>
<evidence type="ECO:0000259" key="6">
    <source>
        <dbReference type="PROSITE" id="PS50048"/>
    </source>
</evidence>
<dbReference type="Proteomes" id="UP000070700">
    <property type="component" value="Unassembled WGS sequence"/>
</dbReference>
<dbReference type="GO" id="GO:0006351">
    <property type="term" value="P:DNA-templated transcription"/>
    <property type="evidence" value="ECO:0007669"/>
    <property type="project" value="InterPro"/>
</dbReference>
<dbReference type="GO" id="GO:0000435">
    <property type="term" value="P:positive regulation of transcription from RNA polymerase II promoter by galactose"/>
    <property type="evidence" value="ECO:0007669"/>
    <property type="project" value="TreeGrafter"/>
</dbReference>
<dbReference type="PANTHER" id="PTHR47424">
    <property type="entry name" value="REGULATORY PROTEIN GAL4"/>
    <property type="match status" value="1"/>
</dbReference>
<dbReference type="SMART" id="SM00906">
    <property type="entry name" value="Fungal_trans"/>
    <property type="match status" value="1"/>
</dbReference>